<evidence type="ECO:0000313" key="2">
    <source>
        <dbReference type="EMBL" id="OAM90994.1"/>
    </source>
</evidence>
<dbReference type="NCBIfam" id="TIGR02474">
    <property type="entry name" value="pec_lyase"/>
    <property type="match status" value="1"/>
</dbReference>
<sequence length="390" mass="44664">MSLLRRLPLFLFLAPCLFAQEPPFRLDDIGGFQDSANHWRKIKNDSYVIQALPNQPRYKVYQVSQIAANILLFQRANGGWPKDYDMLAILTREQAQMVAATRNKDDTSFDNHNIHPQVAYLAKVFSATRKEDYRAACLRGFDFMLAAQLKGGGFPQRWPNPRSFHAHITFNDGVMMGIMNVLDDAAKGANGWDWLDDVRRKKAATAVERGIACILAIQYHQKDGVLTGWGQQHDPKTGLPSDGRDFELACITPQNTSEIVSFLMKIDNPDDAVIRSIQAAVAWMERVRLTGMRVEKFKAPKAKYLRHNTDEDKRVVADPSASPIWARCYEMDTDRPIFSGRDGVKKYDFNEMDRERRTGTPWFGEYPKNILKKDYPAWLKRNPHARKVEP</sequence>
<accession>A0A178IM83</accession>
<dbReference type="RefSeq" id="WP_068769251.1">
    <property type="nucleotide sequence ID" value="NZ_CP109796.1"/>
</dbReference>
<comment type="caution">
    <text evidence="2">The sequence shown here is derived from an EMBL/GenBank/DDBJ whole genome shotgun (WGS) entry which is preliminary data.</text>
</comment>
<organism evidence="2 3">
    <name type="scientific">Termitidicoccus mucosus</name>
    <dbReference type="NCBI Taxonomy" id="1184151"/>
    <lineage>
        <taxon>Bacteria</taxon>
        <taxon>Pseudomonadati</taxon>
        <taxon>Verrucomicrobiota</taxon>
        <taxon>Opitutia</taxon>
        <taxon>Opitutales</taxon>
        <taxon>Opitutaceae</taxon>
        <taxon>Termitidicoccus</taxon>
    </lineage>
</organism>
<dbReference type="Proteomes" id="UP000078486">
    <property type="component" value="Unassembled WGS sequence"/>
</dbReference>
<dbReference type="EMBL" id="LRRQ01000043">
    <property type="protein sequence ID" value="OAM90994.1"/>
    <property type="molecule type" value="Genomic_DNA"/>
</dbReference>
<dbReference type="Gene3D" id="1.50.10.20">
    <property type="match status" value="1"/>
</dbReference>
<evidence type="ECO:0000313" key="3">
    <source>
        <dbReference type="Proteomes" id="UP000078486"/>
    </source>
</evidence>
<dbReference type="STRING" id="1184151.AW736_05715"/>
<keyword evidence="3" id="KW-1185">Reference proteome</keyword>
<evidence type="ECO:0008006" key="4">
    <source>
        <dbReference type="Google" id="ProtNLM"/>
    </source>
</evidence>
<dbReference type="OrthoDB" id="9804686at2"/>
<gene>
    <name evidence="2" type="ORF">AW736_05715</name>
</gene>
<dbReference type="AlphaFoldDB" id="A0A178IM83"/>
<dbReference type="InterPro" id="IPR012669">
    <property type="entry name" value="Pectate_lyase"/>
</dbReference>
<evidence type="ECO:0000256" key="1">
    <source>
        <dbReference type="SAM" id="SignalP"/>
    </source>
</evidence>
<dbReference type="SUPFAM" id="SSF81853">
    <property type="entry name" value="Family 10 polysaccharide lyase"/>
    <property type="match status" value="1"/>
</dbReference>
<reference evidence="2 3" key="1">
    <citation type="submission" date="2016-01" db="EMBL/GenBank/DDBJ databases">
        <title>High potential of lignocellulose degradation of a new Verrucomicrobia species.</title>
        <authorList>
            <person name="Wang Y."/>
            <person name="Shi Y."/>
            <person name="Qiu Z."/>
            <person name="Liu S."/>
            <person name="Yang H."/>
        </authorList>
    </citation>
    <scope>NUCLEOTIDE SEQUENCE [LARGE SCALE GENOMIC DNA]</scope>
    <source>
        <strain evidence="2 3">TSB47</strain>
    </source>
</reference>
<name>A0A178IM83_9BACT</name>
<feature type="signal peptide" evidence="1">
    <location>
        <begin position="1"/>
        <end position="19"/>
    </location>
</feature>
<feature type="chain" id="PRO_5008089108" description="Pectate lyase" evidence="1">
    <location>
        <begin position="20"/>
        <end position="390"/>
    </location>
</feature>
<protein>
    <recommendedName>
        <fullName evidence="4">Pectate lyase</fullName>
    </recommendedName>
</protein>
<dbReference type="Pfam" id="PF09492">
    <property type="entry name" value="Pec_lyase"/>
    <property type="match status" value="1"/>
</dbReference>
<proteinExistence type="predicted"/>
<keyword evidence="1" id="KW-0732">Signal</keyword>